<protein>
    <submittedName>
        <fullName evidence="1">Uncharacterized protein</fullName>
    </submittedName>
</protein>
<gene>
    <name evidence="1" type="ORF">U9M48_044910</name>
</gene>
<name>A0AAQ3UWM8_PASNO</name>
<dbReference type="Proteomes" id="UP001341281">
    <property type="component" value="Chromosome 10"/>
</dbReference>
<dbReference type="AlphaFoldDB" id="A0AAQ3UWM8"/>
<reference evidence="1 2" key="1">
    <citation type="submission" date="2024-02" db="EMBL/GenBank/DDBJ databases">
        <title>High-quality chromosome-scale genome assembly of Pensacola bahiagrass (Paspalum notatum Flugge var. saurae).</title>
        <authorList>
            <person name="Vega J.M."/>
            <person name="Podio M."/>
            <person name="Orjuela J."/>
            <person name="Siena L.A."/>
            <person name="Pessino S.C."/>
            <person name="Combes M.C."/>
            <person name="Mariac C."/>
            <person name="Albertini E."/>
            <person name="Pupilli F."/>
            <person name="Ortiz J.P.A."/>
            <person name="Leblanc O."/>
        </authorList>
    </citation>
    <scope>NUCLEOTIDE SEQUENCE [LARGE SCALE GENOMIC DNA]</scope>
    <source>
        <strain evidence="1">R1</strain>
        <tissue evidence="1">Leaf</tissue>
    </source>
</reference>
<evidence type="ECO:0000313" key="2">
    <source>
        <dbReference type="Proteomes" id="UP001341281"/>
    </source>
</evidence>
<dbReference type="EMBL" id="CP144754">
    <property type="protein sequence ID" value="WVZ99646.1"/>
    <property type="molecule type" value="Genomic_DNA"/>
</dbReference>
<accession>A0AAQ3UWM8</accession>
<proteinExistence type="predicted"/>
<keyword evidence="2" id="KW-1185">Reference proteome</keyword>
<sequence length="79" mass="8738">MSISSPLRSLLAPLPPCKRAHIFMNNRKPLGPCVPGFPPAFALFNCSASDLSKRPKLAWAYWTTQLTIIATHNSKRDTS</sequence>
<evidence type="ECO:0000313" key="1">
    <source>
        <dbReference type="EMBL" id="WVZ99646.1"/>
    </source>
</evidence>
<organism evidence="1 2">
    <name type="scientific">Paspalum notatum var. saurae</name>
    <dbReference type="NCBI Taxonomy" id="547442"/>
    <lineage>
        <taxon>Eukaryota</taxon>
        <taxon>Viridiplantae</taxon>
        <taxon>Streptophyta</taxon>
        <taxon>Embryophyta</taxon>
        <taxon>Tracheophyta</taxon>
        <taxon>Spermatophyta</taxon>
        <taxon>Magnoliopsida</taxon>
        <taxon>Liliopsida</taxon>
        <taxon>Poales</taxon>
        <taxon>Poaceae</taxon>
        <taxon>PACMAD clade</taxon>
        <taxon>Panicoideae</taxon>
        <taxon>Andropogonodae</taxon>
        <taxon>Paspaleae</taxon>
        <taxon>Paspalinae</taxon>
        <taxon>Paspalum</taxon>
    </lineage>
</organism>